<name>A0A1I7VNF8_LOALO</name>
<reference evidence="2" key="2">
    <citation type="submission" date="2016-11" db="UniProtKB">
        <authorList>
            <consortium name="WormBaseParasite"/>
        </authorList>
    </citation>
    <scope>IDENTIFICATION</scope>
</reference>
<evidence type="ECO:0000313" key="2">
    <source>
        <dbReference type="WBParaSite" id="EN70_451"/>
    </source>
</evidence>
<protein>
    <submittedName>
        <fullName evidence="2">Uncharacterized protein</fullName>
    </submittedName>
</protein>
<accession>A0A1I7VNF8</accession>
<proteinExistence type="predicted"/>
<reference evidence="1" key="1">
    <citation type="submission" date="2012-04" db="EMBL/GenBank/DDBJ databases">
        <title>The Genome Sequence of Loa loa.</title>
        <authorList>
            <consortium name="The Broad Institute Genome Sequencing Platform"/>
            <consortium name="Broad Institute Genome Sequencing Center for Infectious Disease"/>
            <person name="Nutman T.B."/>
            <person name="Fink D.L."/>
            <person name="Russ C."/>
            <person name="Young S."/>
            <person name="Zeng Q."/>
            <person name="Gargeya S."/>
            <person name="Alvarado L."/>
            <person name="Berlin A."/>
            <person name="Chapman S.B."/>
            <person name="Chen Z."/>
            <person name="Freedman E."/>
            <person name="Gellesch M."/>
            <person name="Goldberg J."/>
            <person name="Griggs A."/>
            <person name="Gujja S."/>
            <person name="Heilman E.R."/>
            <person name="Heiman D."/>
            <person name="Howarth C."/>
            <person name="Mehta T."/>
            <person name="Neiman D."/>
            <person name="Pearson M."/>
            <person name="Roberts A."/>
            <person name="Saif S."/>
            <person name="Shea T."/>
            <person name="Shenoy N."/>
            <person name="Sisk P."/>
            <person name="Stolte C."/>
            <person name="Sykes S."/>
            <person name="White J."/>
            <person name="Yandava C."/>
            <person name="Haas B."/>
            <person name="Henn M.R."/>
            <person name="Nusbaum C."/>
            <person name="Birren B."/>
        </authorList>
    </citation>
    <scope>NUCLEOTIDE SEQUENCE [LARGE SCALE GENOMIC DNA]</scope>
</reference>
<keyword evidence="1" id="KW-1185">Reference proteome</keyword>
<dbReference type="Proteomes" id="UP000095285">
    <property type="component" value="Unassembled WGS sequence"/>
</dbReference>
<evidence type="ECO:0000313" key="1">
    <source>
        <dbReference type="Proteomes" id="UP000095285"/>
    </source>
</evidence>
<sequence length="170" mass="19782">MYTYPREYLRVISERPGFKSPARESTMCIAKTTTTVAQRSLCNKLPVKQLVVPLRSKCTTFIEEPIYRPRFRKQDWEQSSLWGKLSGRVYDAWRSSYFGKRFAFGLAFVWYMFQDLTNQYVFIDAVNSNFEEYKEENEEAMDACSSGMVCRNVPRTIDNGDGSVETPVIN</sequence>
<organism evidence="1 2">
    <name type="scientific">Loa loa</name>
    <name type="common">Eye worm</name>
    <name type="synonym">Filaria loa</name>
    <dbReference type="NCBI Taxonomy" id="7209"/>
    <lineage>
        <taxon>Eukaryota</taxon>
        <taxon>Metazoa</taxon>
        <taxon>Ecdysozoa</taxon>
        <taxon>Nematoda</taxon>
        <taxon>Chromadorea</taxon>
        <taxon>Rhabditida</taxon>
        <taxon>Spirurina</taxon>
        <taxon>Spiruromorpha</taxon>
        <taxon>Filarioidea</taxon>
        <taxon>Onchocercidae</taxon>
        <taxon>Loa</taxon>
    </lineage>
</organism>
<dbReference type="WBParaSite" id="EN70_451">
    <property type="protein sequence ID" value="EN70_451"/>
    <property type="gene ID" value="EN70_451"/>
</dbReference>
<dbReference type="AlphaFoldDB" id="A0A1I7VNF8"/>